<evidence type="ECO:0000313" key="1">
    <source>
        <dbReference type="EMBL" id="EGC47513.1"/>
    </source>
</evidence>
<organism evidence="2">
    <name type="scientific">Ajellomyces capsulatus (strain H88)</name>
    <name type="common">Darling's disease fungus</name>
    <name type="synonym">Histoplasma capsulatum</name>
    <dbReference type="NCBI Taxonomy" id="544711"/>
    <lineage>
        <taxon>Eukaryota</taxon>
        <taxon>Fungi</taxon>
        <taxon>Dikarya</taxon>
        <taxon>Ascomycota</taxon>
        <taxon>Pezizomycotina</taxon>
        <taxon>Eurotiomycetes</taxon>
        <taxon>Eurotiomycetidae</taxon>
        <taxon>Onygenales</taxon>
        <taxon>Ajellomycetaceae</taxon>
        <taxon>Histoplasma</taxon>
    </lineage>
</organism>
<sequence>MATIEYGPKFGTLFNFADPRSTLRPVRSNGRWASSTLPLPIPPVTDRIRDSGPELRGCGGWLPDKFYETLSKAHGILSHPISLLISRTPTSLETKIPIMKAIPNKTANQFRFHLNVATLRPFFPGTSCRQNSMGSTVQERIMIDII</sequence>
<protein>
    <submittedName>
        <fullName evidence="1">Predicted protein</fullName>
    </submittedName>
</protein>
<name>F0UN46_AJEC8</name>
<dbReference type="Proteomes" id="UP000008142">
    <property type="component" value="Unassembled WGS sequence"/>
</dbReference>
<dbReference type="EMBL" id="DS990640">
    <property type="protein sequence ID" value="EGC47513.1"/>
    <property type="molecule type" value="Genomic_DNA"/>
</dbReference>
<dbReference type="HOGENOM" id="CLU_1776916_0_0_1"/>
<reference evidence="2" key="1">
    <citation type="submission" date="2008-07" db="EMBL/GenBank/DDBJ databases">
        <title>Annotation of Ajellomyces capsulatus strain H88.</title>
        <authorList>
            <person name="Champion M."/>
            <person name="Cuomo C."/>
            <person name="Ma L.-J."/>
            <person name="Henn M.R."/>
            <person name="Sil A."/>
            <person name="Goldman B."/>
            <person name="Young S.K."/>
            <person name="Kodira C.D."/>
            <person name="Zeng Q."/>
            <person name="Koehrsen M."/>
            <person name="Alvarado L."/>
            <person name="Berlin A."/>
            <person name="Borenstein D."/>
            <person name="Chen Z."/>
            <person name="Engels R."/>
            <person name="Freedman E."/>
            <person name="Gellesch M."/>
            <person name="Goldberg J."/>
            <person name="Griggs A."/>
            <person name="Gujja S."/>
            <person name="Heiman D."/>
            <person name="Hepburn T."/>
            <person name="Howarth C."/>
            <person name="Jen D."/>
            <person name="Larson L."/>
            <person name="Lewis B."/>
            <person name="Mehta T."/>
            <person name="Park D."/>
            <person name="Pearson M."/>
            <person name="Roberts A."/>
            <person name="Saif S."/>
            <person name="Shea T."/>
            <person name="Shenoy N."/>
            <person name="Sisk P."/>
            <person name="Stolte C."/>
            <person name="Sykes S."/>
            <person name="Walk T."/>
            <person name="White J."/>
            <person name="Yandava C."/>
            <person name="Klein B."/>
            <person name="McEwen J.G."/>
            <person name="Puccia R."/>
            <person name="Goldman G.H."/>
            <person name="Felipe M.S."/>
            <person name="Nino-Vega G."/>
            <person name="San-Blas G."/>
            <person name="Taylor J."/>
            <person name="Mendoza L."/>
            <person name="Galagan J."/>
            <person name="Nusbaum C."/>
            <person name="Birren B."/>
        </authorList>
    </citation>
    <scope>NUCLEOTIDE SEQUENCE [LARGE SCALE GENOMIC DNA]</scope>
    <source>
        <strain evidence="2">H88</strain>
    </source>
</reference>
<dbReference type="AlphaFoldDB" id="F0UN46"/>
<gene>
    <name evidence="1" type="ORF">HCEG_06728</name>
</gene>
<accession>F0UN46</accession>
<evidence type="ECO:0000313" key="2">
    <source>
        <dbReference type="Proteomes" id="UP000008142"/>
    </source>
</evidence>
<proteinExistence type="predicted"/>